<name>S4AZ64_9ACTN</name>
<evidence type="ECO:0008006" key="3">
    <source>
        <dbReference type="Google" id="ProtNLM"/>
    </source>
</evidence>
<sequence>MAAPAASADTTRTKAQTFAAQVAAAGLSAGEATAVQAKVDRYIDELGGTQTSANRIAFDGGQLIVALPGEKYARDLGAAKSDISIQSPSQCHSKFFCGWKGTYYTGDFWERSACNKYHEIPNGWNSGGSWWNNQTNGTVARMYNKSYRLVYQTPPAGQDSFDPAGDWGPVWYVKAC</sequence>
<evidence type="ECO:0000313" key="1">
    <source>
        <dbReference type="EMBL" id="EPH46617.1"/>
    </source>
</evidence>
<protein>
    <recommendedName>
        <fullName evidence="3">Peptidase inhibitor family I36</fullName>
    </recommendedName>
</protein>
<dbReference type="Pfam" id="PF03995">
    <property type="entry name" value="Inhibitor_I36"/>
    <property type="match status" value="1"/>
</dbReference>
<comment type="caution">
    <text evidence="1">The sequence shown here is derived from an EMBL/GenBank/DDBJ whole genome shotgun (WGS) entry which is preliminary data.</text>
</comment>
<dbReference type="Proteomes" id="UP000014629">
    <property type="component" value="Unassembled WGS sequence"/>
</dbReference>
<organism evidence="1 2">
    <name type="scientific">Streptomyces aurantiacus JA 4570</name>
    <dbReference type="NCBI Taxonomy" id="1286094"/>
    <lineage>
        <taxon>Bacteria</taxon>
        <taxon>Bacillati</taxon>
        <taxon>Actinomycetota</taxon>
        <taxon>Actinomycetes</taxon>
        <taxon>Kitasatosporales</taxon>
        <taxon>Streptomycetaceae</taxon>
        <taxon>Streptomyces</taxon>
        <taxon>Streptomyces aurantiacus group</taxon>
    </lineage>
</organism>
<proteinExistence type="predicted"/>
<gene>
    <name evidence="1" type="ORF">STRAU_0356</name>
</gene>
<dbReference type="EMBL" id="AOPZ01000014">
    <property type="protein sequence ID" value="EPH46617.1"/>
    <property type="molecule type" value="Genomic_DNA"/>
</dbReference>
<accession>S4AZ64</accession>
<dbReference type="AlphaFoldDB" id="S4AZ64"/>
<dbReference type="PATRIC" id="fig|1286094.4.peg.346"/>
<evidence type="ECO:0000313" key="2">
    <source>
        <dbReference type="Proteomes" id="UP000014629"/>
    </source>
</evidence>
<reference evidence="1 2" key="1">
    <citation type="submission" date="2013-02" db="EMBL/GenBank/DDBJ databases">
        <title>Draft Genome Sequence of Streptomyces aurantiacus, Which Produces Setomimycin.</title>
        <authorList>
            <person name="Gruening B.A."/>
            <person name="Praeg A."/>
            <person name="Erxleben A."/>
            <person name="Guenther S."/>
            <person name="Mueller M."/>
        </authorList>
    </citation>
    <scope>NUCLEOTIDE SEQUENCE [LARGE SCALE GENOMIC DNA]</scope>
    <source>
        <strain evidence="1 2">JA 4570</strain>
    </source>
</reference>
<keyword evidence="2" id="KW-1185">Reference proteome</keyword>